<organism evidence="2 3">
    <name type="scientific">Clostridium tagluense</name>
    <dbReference type="NCBI Taxonomy" id="360422"/>
    <lineage>
        <taxon>Bacteria</taxon>
        <taxon>Bacillati</taxon>
        <taxon>Bacillota</taxon>
        <taxon>Clostridia</taxon>
        <taxon>Eubacteriales</taxon>
        <taxon>Clostridiaceae</taxon>
        <taxon>Clostridium</taxon>
    </lineage>
</organism>
<protein>
    <submittedName>
        <fullName evidence="2">N-acetyltransferase</fullName>
    </submittedName>
</protein>
<proteinExistence type="predicted"/>
<gene>
    <name evidence="2" type="ORF">Ctaglu_31760</name>
</gene>
<dbReference type="AlphaFoldDB" id="A0A401UPT1"/>
<evidence type="ECO:0000313" key="2">
    <source>
        <dbReference type="EMBL" id="GCD11553.1"/>
    </source>
</evidence>
<keyword evidence="2" id="KW-0808">Transferase</keyword>
<dbReference type="SUPFAM" id="SSF55729">
    <property type="entry name" value="Acyl-CoA N-acyltransferases (Nat)"/>
    <property type="match status" value="1"/>
</dbReference>
<dbReference type="Pfam" id="PF00583">
    <property type="entry name" value="Acetyltransf_1"/>
    <property type="match status" value="1"/>
</dbReference>
<dbReference type="InterPro" id="IPR000182">
    <property type="entry name" value="GNAT_dom"/>
</dbReference>
<dbReference type="RefSeq" id="WP_125003475.1">
    <property type="nucleotide sequence ID" value="NZ_BHYK01000019.1"/>
</dbReference>
<dbReference type="InterPro" id="IPR016181">
    <property type="entry name" value="Acyl_CoA_acyltransferase"/>
</dbReference>
<accession>A0A401UPT1</accession>
<dbReference type="OrthoDB" id="423921at2"/>
<dbReference type="Gene3D" id="3.40.630.30">
    <property type="match status" value="1"/>
</dbReference>
<evidence type="ECO:0000259" key="1">
    <source>
        <dbReference type="PROSITE" id="PS51186"/>
    </source>
</evidence>
<keyword evidence="3" id="KW-1185">Reference proteome</keyword>
<feature type="domain" description="N-acetyltransferase" evidence="1">
    <location>
        <begin position="1"/>
        <end position="162"/>
    </location>
</feature>
<evidence type="ECO:0000313" key="3">
    <source>
        <dbReference type="Proteomes" id="UP000287872"/>
    </source>
</evidence>
<dbReference type="Proteomes" id="UP000287872">
    <property type="component" value="Unassembled WGS sequence"/>
</dbReference>
<sequence>MKYKFINMNLEYASIIHTWKYEGEYSVYNYENDDCLLDPNNWRDMYAVLDENNDVAAEITLYNNDLPEGLENTFEQGDMFYGQGMRPDLTGKGYGPELISQALVFALAKYNYNREYVLLDVISFNKRAFKAYEKCGFEFAYEHSEECDGTVYDFIRMRYKNPKVNLGR</sequence>
<dbReference type="EMBL" id="BHYK01000019">
    <property type="protein sequence ID" value="GCD11553.1"/>
    <property type="molecule type" value="Genomic_DNA"/>
</dbReference>
<dbReference type="PROSITE" id="PS51186">
    <property type="entry name" value="GNAT"/>
    <property type="match status" value="1"/>
</dbReference>
<name>A0A401UPT1_9CLOT</name>
<dbReference type="GO" id="GO:0016747">
    <property type="term" value="F:acyltransferase activity, transferring groups other than amino-acyl groups"/>
    <property type="evidence" value="ECO:0007669"/>
    <property type="project" value="InterPro"/>
</dbReference>
<comment type="caution">
    <text evidence="2">The sequence shown here is derived from an EMBL/GenBank/DDBJ whole genome shotgun (WGS) entry which is preliminary data.</text>
</comment>
<reference evidence="2 3" key="1">
    <citation type="submission" date="2018-11" db="EMBL/GenBank/DDBJ databases">
        <title>Genome sequencing and assembly of Clostridium tagluense strain A121.</title>
        <authorList>
            <person name="Murakami T."/>
            <person name="Segawa T."/>
            <person name="Shcherbakova V.A."/>
            <person name="Mori H."/>
            <person name="Yoshimura Y."/>
        </authorList>
    </citation>
    <scope>NUCLEOTIDE SEQUENCE [LARGE SCALE GENOMIC DNA]</scope>
    <source>
        <strain evidence="2 3">A121</strain>
    </source>
</reference>